<dbReference type="Proteomes" id="UP000735302">
    <property type="component" value="Unassembled WGS sequence"/>
</dbReference>
<comment type="caution">
    <text evidence="1">The sequence shown here is derived from an EMBL/GenBank/DDBJ whole genome shotgun (WGS) entry which is preliminary data.</text>
</comment>
<gene>
    <name evidence="1" type="ORF">PoB_000711100</name>
</gene>
<dbReference type="EMBL" id="BLXT01000825">
    <property type="protein sequence ID" value="GFN80605.1"/>
    <property type="molecule type" value="Genomic_DNA"/>
</dbReference>
<accession>A0AAV3YDY4</accession>
<organism evidence="1 2">
    <name type="scientific">Plakobranchus ocellatus</name>
    <dbReference type="NCBI Taxonomy" id="259542"/>
    <lineage>
        <taxon>Eukaryota</taxon>
        <taxon>Metazoa</taxon>
        <taxon>Spiralia</taxon>
        <taxon>Lophotrochozoa</taxon>
        <taxon>Mollusca</taxon>
        <taxon>Gastropoda</taxon>
        <taxon>Heterobranchia</taxon>
        <taxon>Euthyneura</taxon>
        <taxon>Panpulmonata</taxon>
        <taxon>Sacoglossa</taxon>
        <taxon>Placobranchoidea</taxon>
        <taxon>Plakobranchidae</taxon>
        <taxon>Plakobranchus</taxon>
    </lineage>
</organism>
<evidence type="ECO:0000313" key="1">
    <source>
        <dbReference type="EMBL" id="GFN80605.1"/>
    </source>
</evidence>
<evidence type="ECO:0000313" key="2">
    <source>
        <dbReference type="Proteomes" id="UP000735302"/>
    </source>
</evidence>
<name>A0AAV3YDY4_9GAST</name>
<dbReference type="AlphaFoldDB" id="A0AAV3YDY4"/>
<proteinExistence type="predicted"/>
<sequence>MASSYGHHSQYSLLQKVMQNKLRPTIGKKRPGFLQSESSSITTTHQRILPEWSPSCWANMSGRRWSIHVILFISLHANSGYFRRSKNIFMVTNLSQRKTLFSQ</sequence>
<protein>
    <submittedName>
        <fullName evidence="1">Uncharacterized protein</fullName>
    </submittedName>
</protein>
<reference evidence="1 2" key="1">
    <citation type="journal article" date="2021" name="Elife">
        <title>Chloroplast acquisition without the gene transfer in kleptoplastic sea slugs, Plakobranchus ocellatus.</title>
        <authorList>
            <person name="Maeda T."/>
            <person name="Takahashi S."/>
            <person name="Yoshida T."/>
            <person name="Shimamura S."/>
            <person name="Takaki Y."/>
            <person name="Nagai Y."/>
            <person name="Toyoda A."/>
            <person name="Suzuki Y."/>
            <person name="Arimoto A."/>
            <person name="Ishii H."/>
            <person name="Satoh N."/>
            <person name="Nishiyama T."/>
            <person name="Hasebe M."/>
            <person name="Maruyama T."/>
            <person name="Minagawa J."/>
            <person name="Obokata J."/>
            <person name="Shigenobu S."/>
        </authorList>
    </citation>
    <scope>NUCLEOTIDE SEQUENCE [LARGE SCALE GENOMIC DNA]</scope>
</reference>
<keyword evidence="2" id="KW-1185">Reference proteome</keyword>